<evidence type="ECO:0000256" key="8">
    <source>
        <dbReference type="SAM" id="Phobius"/>
    </source>
</evidence>
<dbReference type="InterPro" id="IPR003594">
    <property type="entry name" value="HATPase_dom"/>
</dbReference>
<dbReference type="GO" id="GO:0005524">
    <property type="term" value="F:ATP binding"/>
    <property type="evidence" value="ECO:0007669"/>
    <property type="project" value="UniProtKB-KW"/>
</dbReference>
<dbReference type="Pfam" id="PF02518">
    <property type="entry name" value="HATPase_c"/>
    <property type="match status" value="1"/>
</dbReference>
<dbReference type="AlphaFoldDB" id="A0ABD4T8H9"/>
<feature type="transmembrane region" description="Helical" evidence="8">
    <location>
        <begin position="28"/>
        <end position="52"/>
    </location>
</feature>
<name>A0ABD4T8H9_9CYAN</name>
<keyword evidence="11" id="KW-1185">Reference proteome</keyword>
<dbReference type="InterPro" id="IPR036890">
    <property type="entry name" value="HATPase_C_sf"/>
</dbReference>
<dbReference type="Pfam" id="PF25487">
    <property type="entry name" value="ETR1_N"/>
    <property type="match status" value="1"/>
</dbReference>
<proteinExistence type="predicted"/>
<keyword evidence="5" id="KW-0547">Nucleotide-binding</keyword>
<evidence type="ECO:0000256" key="4">
    <source>
        <dbReference type="ARBA" id="ARBA00022679"/>
    </source>
</evidence>
<dbReference type="Pfam" id="PF07568">
    <property type="entry name" value="HisKA_2"/>
    <property type="match status" value="1"/>
</dbReference>
<gene>
    <name evidence="10" type="ORF">QQ91_0018615</name>
</gene>
<keyword evidence="6 10" id="KW-0418">Kinase</keyword>
<dbReference type="RefSeq" id="WP_166277217.1">
    <property type="nucleotide sequence ID" value="NZ_JTHE03000104.1"/>
</dbReference>
<evidence type="ECO:0000256" key="7">
    <source>
        <dbReference type="ARBA" id="ARBA00022840"/>
    </source>
</evidence>
<accession>A0ABD4T8H9</accession>
<dbReference type="EMBL" id="JTHE03000104">
    <property type="protein sequence ID" value="MCM1984839.1"/>
    <property type="molecule type" value="Genomic_DNA"/>
</dbReference>
<evidence type="ECO:0000256" key="5">
    <source>
        <dbReference type="ARBA" id="ARBA00022741"/>
    </source>
</evidence>
<evidence type="ECO:0000259" key="9">
    <source>
        <dbReference type="SMART" id="SM00387"/>
    </source>
</evidence>
<evidence type="ECO:0000256" key="6">
    <source>
        <dbReference type="ARBA" id="ARBA00022777"/>
    </source>
</evidence>
<protein>
    <recommendedName>
        <fullName evidence="2">histidine kinase</fullName>
        <ecNumber evidence="2">2.7.13.3</ecNumber>
    </recommendedName>
</protein>
<evidence type="ECO:0000313" key="11">
    <source>
        <dbReference type="Proteomes" id="UP000031561"/>
    </source>
</evidence>
<keyword evidence="8" id="KW-1133">Transmembrane helix</keyword>
<evidence type="ECO:0000256" key="3">
    <source>
        <dbReference type="ARBA" id="ARBA00022553"/>
    </source>
</evidence>
<evidence type="ECO:0000313" key="10">
    <source>
        <dbReference type="EMBL" id="MCM1984839.1"/>
    </source>
</evidence>
<dbReference type="SUPFAM" id="SSF55874">
    <property type="entry name" value="ATPase domain of HSP90 chaperone/DNA topoisomerase II/histidine kinase"/>
    <property type="match status" value="1"/>
</dbReference>
<sequence>MYSDLVSILVASSYIPHGHCYLWDPALVWLHVLSDGLIGCSYFSIPMALVYFVRQRKDVPYPWIFFLFGAFITACGITHLFSIWTLWSPNYWLSGLVKSGTALISLATAFSLIPVIPGALSLPSQSELLQSKAELEQRVSERTQALETSLAEKNSMLKEVHHRVKNNLQIISSLLSLQSFANENTAVKSLMEDCQHRILSMALIHEKLYRSKDLASIDMAEYLRDFLEQIFAAYRVNLPQVRFCLNSEDIALDIDAAIPCGLIVNELFSNALKHAFVGRDQGRITVNFFRLPETTCVLQILDDGVGMRTDIDWQATRTLGLAMVKGLAQQISGTISAMEGEGTGFEIIFPAPKANKLSSLHTGAVVAG</sequence>
<dbReference type="Gene3D" id="3.30.450.20">
    <property type="entry name" value="PAS domain"/>
    <property type="match status" value="1"/>
</dbReference>
<dbReference type="EC" id="2.7.13.3" evidence="2"/>
<dbReference type="Proteomes" id="UP000031561">
    <property type="component" value="Unassembled WGS sequence"/>
</dbReference>
<evidence type="ECO:0000256" key="2">
    <source>
        <dbReference type="ARBA" id="ARBA00012438"/>
    </source>
</evidence>
<organism evidence="10 11">
    <name type="scientific">Lyngbya confervoides BDU141951</name>
    <dbReference type="NCBI Taxonomy" id="1574623"/>
    <lineage>
        <taxon>Bacteria</taxon>
        <taxon>Bacillati</taxon>
        <taxon>Cyanobacteriota</taxon>
        <taxon>Cyanophyceae</taxon>
        <taxon>Oscillatoriophycideae</taxon>
        <taxon>Oscillatoriales</taxon>
        <taxon>Microcoleaceae</taxon>
        <taxon>Lyngbya</taxon>
    </lineage>
</organism>
<dbReference type="PANTHER" id="PTHR41523:SF8">
    <property type="entry name" value="ETHYLENE RESPONSE SENSOR PROTEIN"/>
    <property type="match status" value="1"/>
</dbReference>
<keyword evidence="7" id="KW-0067">ATP-binding</keyword>
<dbReference type="PANTHER" id="PTHR41523">
    <property type="entry name" value="TWO-COMPONENT SYSTEM SENSOR PROTEIN"/>
    <property type="match status" value="1"/>
</dbReference>
<keyword evidence="4" id="KW-0808">Transferase</keyword>
<dbReference type="GO" id="GO:0004673">
    <property type="term" value="F:protein histidine kinase activity"/>
    <property type="evidence" value="ECO:0007669"/>
    <property type="project" value="UniProtKB-EC"/>
</dbReference>
<dbReference type="Gene3D" id="3.30.565.10">
    <property type="entry name" value="Histidine kinase-like ATPase, C-terminal domain"/>
    <property type="match status" value="1"/>
</dbReference>
<comment type="catalytic activity">
    <reaction evidence="1">
        <text>ATP + protein L-histidine = ADP + protein N-phospho-L-histidine.</text>
        <dbReference type="EC" id="2.7.13.3"/>
    </reaction>
</comment>
<keyword evidence="8" id="KW-0472">Membrane</keyword>
<keyword evidence="3" id="KW-0597">Phosphoprotein</keyword>
<reference evidence="10 11" key="1">
    <citation type="journal article" date="2015" name="Genome Announc.">
        <title>Draft Genome Sequence of Filamentous Marine Cyanobacterium Lyngbya confervoides Strain BDU141951.</title>
        <authorList>
            <person name="Chandrababunaidu M.M."/>
            <person name="Sen D."/>
            <person name="Tripathy S."/>
        </authorList>
    </citation>
    <scope>NUCLEOTIDE SEQUENCE [LARGE SCALE GENOMIC DNA]</scope>
    <source>
        <strain evidence="10 11">BDU141951</strain>
    </source>
</reference>
<dbReference type="InterPro" id="IPR058544">
    <property type="entry name" value="ETR1_N"/>
</dbReference>
<dbReference type="InterPro" id="IPR011495">
    <property type="entry name" value="Sig_transdc_His_kin_sub2_dim/P"/>
</dbReference>
<dbReference type="SMART" id="SM00387">
    <property type="entry name" value="HATPase_c"/>
    <property type="match status" value="1"/>
</dbReference>
<evidence type="ECO:0000256" key="1">
    <source>
        <dbReference type="ARBA" id="ARBA00000085"/>
    </source>
</evidence>
<feature type="transmembrane region" description="Helical" evidence="8">
    <location>
        <begin position="64"/>
        <end position="87"/>
    </location>
</feature>
<keyword evidence="8" id="KW-0812">Transmembrane</keyword>
<feature type="transmembrane region" description="Helical" evidence="8">
    <location>
        <begin position="99"/>
        <end position="122"/>
    </location>
</feature>
<comment type="caution">
    <text evidence="10">The sequence shown here is derived from an EMBL/GenBank/DDBJ whole genome shotgun (WGS) entry which is preliminary data.</text>
</comment>
<feature type="domain" description="Histidine kinase/HSP90-like ATPase" evidence="9">
    <location>
        <begin position="255"/>
        <end position="353"/>
    </location>
</feature>